<accession>A0A6A6T5J3</accession>
<dbReference type="EMBL" id="MU004351">
    <property type="protein sequence ID" value="KAF2655295.1"/>
    <property type="molecule type" value="Genomic_DNA"/>
</dbReference>
<gene>
    <name evidence="1" type="ORF">K491DRAFT_432946</name>
</gene>
<evidence type="ECO:0000313" key="1">
    <source>
        <dbReference type="EMBL" id="KAF2655295.1"/>
    </source>
</evidence>
<dbReference type="Proteomes" id="UP000799324">
    <property type="component" value="Unassembled WGS sequence"/>
</dbReference>
<dbReference type="AlphaFoldDB" id="A0A6A6T5J3"/>
<proteinExistence type="predicted"/>
<evidence type="ECO:0000313" key="2">
    <source>
        <dbReference type="Proteomes" id="UP000799324"/>
    </source>
</evidence>
<protein>
    <submittedName>
        <fullName evidence="1">Uncharacterized protein</fullName>
    </submittedName>
</protein>
<sequence>MYGGTSYLSSRIRTVFESGPAEGQGTVCSLRYSLQETLRFQDLEAYAERYSRTWLFNQQSRALIGMGWTCLPSTKVNYTSNSGPSTGIILQPEKAKM</sequence>
<name>A0A6A6T5J3_9PLEO</name>
<organism evidence="1 2">
    <name type="scientific">Lophiostoma macrostomum CBS 122681</name>
    <dbReference type="NCBI Taxonomy" id="1314788"/>
    <lineage>
        <taxon>Eukaryota</taxon>
        <taxon>Fungi</taxon>
        <taxon>Dikarya</taxon>
        <taxon>Ascomycota</taxon>
        <taxon>Pezizomycotina</taxon>
        <taxon>Dothideomycetes</taxon>
        <taxon>Pleosporomycetidae</taxon>
        <taxon>Pleosporales</taxon>
        <taxon>Lophiostomataceae</taxon>
        <taxon>Lophiostoma</taxon>
    </lineage>
</organism>
<reference evidence="1" key="1">
    <citation type="journal article" date="2020" name="Stud. Mycol.">
        <title>101 Dothideomycetes genomes: a test case for predicting lifestyles and emergence of pathogens.</title>
        <authorList>
            <person name="Haridas S."/>
            <person name="Albert R."/>
            <person name="Binder M."/>
            <person name="Bloem J."/>
            <person name="Labutti K."/>
            <person name="Salamov A."/>
            <person name="Andreopoulos B."/>
            <person name="Baker S."/>
            <person name="Barry K."/>
            <person name="Bills G."/>
            <person name="Bluhm B."/>
            <person name="Cannon C."/>
            <person name="Castanera R."/>
            <person name="Culley D."/>
            <person name="Daum C."/>
            <person name="Ezra D."/>
            <person name="Gonzalez J."/>
            <person name="Henrissat B."/>
            <person name="Kuo A."/>
            <person name="Liang C."/>
            <person name="Lipzen A."/>
            <person name="Lutzoni F."/>
            <person name="Magnuson J."/>
            <person name="Mondo S."/>
            <person name="Nolan M."/>
            <person name="Ohm R."/>
            <person name="Pangilinan J."/>
            <person name="Park H.-J."/>
            <person name="Ramirez L."/>
            <person name="Alfaro M."/>
            <person name="Sun H."/>
            <person name="Tritt A."/>
            <person name="Yoshinaga Y."/>
            <person name="Zwiers L.-H."/>
            <person name="Turgeon B."/>
            <person name="Goodwin S."/>
            <person name="Spatafora J."/>
            <person name="Crous P."/>
            <person name="Grigoriev I."/>
        </authorList>
    </citation>
    <scope>NUCLEOTIDE SEQUENCE</scope>
    <source>
        <strain evidence="1">CBS 122681</strain>
    </source>
</reference>
<keyword evidence="2" id="KW-1185">Reference proteome</keyword>